<dbReference type="EMBL" id="NBIM01000003">
    <property type="protein sequence ID" value="OXY81710.1"/>
    <property type="molecule type" value="Genomic_DNA"/>
</dbReference>
<keyword evidence="2" id="KW-0808">Transferase</keyword>
<sequence>MRLCVIENGLVPAELRNRFASYPAMIKHWLSPSLPEAVFSQVSPVSGEPLPDPATFDGYILTGSKHSCYEGTLWMEDLKRFLQQLREQRRPVFGICFGHQIMADAYGGRTRRAEQGWGVGAQPYQYADSVPAAGAAFVFHQDQVVDLPPGAEVLGGSSHCRQGVLGYPFPALSVQYHPEFPPSYVEALARRYSGNLLPRKVADTALSSLERIGVDNTQIAAWVASFFREHGAPAVIESQQENRA</sequence>
<dbReference type="PROSITE" id="PS51273">
    <property type="entry name" value="GATASE_TYPE_1"/>
    <property type="match status" value="1"/>
</dbReference>
<feature type="domain" description="Glutamine amidotransferase" evidence="1">
    <location>
        <begin position="55"/>
        <end position="182"/>
    </location>
</feature>
<dbReference type="InterPro" id="IPR044992">
    <property type="entry name" value="ChyE-like"/>
</dbReference>
<dbReference type="OrthoDB" id="9813383at2"/>
<evidence type="ECO:0000313" key="3">
    <source>
        <dbReference type="Proteomes" id="UP000242757"/>
    </source>
</evidence>
<organism evidence="2 3">
    <name type="scientific">Oceanimonas doudoroffii</name>
    <dbReference type="NCBI Taxonomy" id="84158"/>
    <lineage>
        <taxon>Bacteria</taxon>
        <taxon>Pseudomonadati</taxon>
        <taxon>Pseudomonadota</taxon>
        <taxon>Gammaproteobacteria</taxon>
        <taxon>Aeromonadales</taxon>
        <taxon>Aeromonadaceae</taxon>
        <taxon>Oceanimonas</taxon>
    </lineage>
</organism>
<protein>
    <submittedName>
        <fullName evidence="2">Amidotransferase</fullName>
    </submittedName>
</protein>
<dbReference type="InterPro" id="IPR017926">
    <property type="entry name" value="GATASE"/>
</dbReference>
<dbReference type="Gene3D" id="3.40.50.880">
    <property type="match status" value="1"/>
</dbReference>
<evidence type="ECO:0000313" key="2">
    <source>
        <dbReference type="EMBL" id="OXY81710.1"/>
    </source>
</evidence>
<gene>
    <name evidence="2" type="ORF">B6S08_11530</name>
</gene>
<dbReference type="SUPFAM" id="SSF52317">
    <property type="entry name" value="Class I glutamine amidotransferase-like"/>
    <property type="match status" value="1"/>
</dbReference>
<dbReference type="Proteomes" id="UP000242757">
    <property type="component" value="Unassembled WGS sequence"/>
</dbReference>
<accession>A0A233RE92</accession>
<evidence type="ECO:0000259" key="1">
    <source>
        <dbReference type="Pfam" id="PF00117"/>
    </source>
</evidence>
<dbReference type="Pfam" id="PF00117">
    <property type="entry name" value="GATase"/>
    <property type="match status" value="1"/>
</dbReference>
<dbReference type="GO" id="GO:0016740">
    <property type="term" value="F:transferase activity"/>
    <property type="evidence" value="ECO:0007669"/>
    <property type="project" value="UniProtKB-KW"/>
</dbReference>
<proteinExistence type="predicted"/>
<keyword evidence="3" id="KW-1185">Reference proteome</keyword>
<name>A0A233RE92_9GAMM</name>
<dbReference type="GO" id="GO:0005829">
    <property type="term" value="C:cytosol"/>
    <property type="evidence" value="ECO:0007669"/>
    <property type="project" value="TreeGrafter"/>
</dbReference>
<reference evidence="2 3" key="1">
    <citation type="submission" date="2017-08" db="EMBL/GenBank/DDBJ databases">
        <title>A Genome Sequence of Oceanimonas doudoroffii ATCC 27123T.</title>
        <authorList>
            <person name="Brennan M.A."/>
            <person name="Maclea K.S."/>
            <person name="Mcclelland W.D."/>
            <person name="Trachtenberg A.M."/>
        </authorList>
    </citation>
    <scope>NUCLEOTIDE SEQUENCE [LARGE SCALE GENOMIC DNA]</scope>
    <source>
        <strain evidence="2 3">ATCC 27123</strain>
    </source>
</reference>
<dbReference type="InterPro" id="IPR029062">
    <property type="entry name" value="Class_I_gatase-like"/>
</dbReference>
<comment type="caution">
    <text evidence="2">The sequence shown here is derived from an EMBL/GenBank/DDBJ whole genome shotgun (WGS) entry which is preliminary data.</text>
</comment>
<dbReference type="PANTHER" id="PTHR42695:SF5">
    <property type="entry name" value="GLUTAMINE AMIDOTRANSFERASE YLR126C-RELATED"/>
    <property type="match status" value="1"/>
</dbReference>
<dbReference type="AlphaFoldDB" id="A0A233RE92"/>
<dbReference type="CDD" id="cd01741">
    <property type="entry name" value="GATase1_1"/>
    <property type="match status" value="1"/>
</dbReference>
<dbReference type="PANTHER" id="PTHR42695">
    <property type="entry name" value="GLUTAMINE AMIDOTRANSFERASE YLR126C-RELATED"/>
    <property type="match status" value="1"/>
</dbReference>